<evidence type="ECO:0000256" key="2">
    <source>
        <dbReference type="ARBA" id="ARBA00012856"/>
    </source>
</evidence>
<sequence length="159" mass="18691">MINLIVALDKNNLIGKDNDLPWRLPRDLQYFKSRTLNSPIVMGRKTFQSLPGLLPDRQHVILTKSGYAVRTPRAESHSSVESVLEKFKDKDIYVIGGSEIFNLFLSYVDRMYVTYIDEEFEGDTYFPDVLDNWKMVSNEKGIKDDKNPYDYYFRVYEKK</sequence>
<evidence type="ECO:0000259" key="7">
    <source>
        <dbReference type="PROSITE" id="PS51330"/>
    </source>
</evidence>
<evidence type="ECO:0000256" key="4">
    <source>
        <dbReference type="ARBA" id="ARBA00022857"/>
    </source>
</evidence>
<accession>G3MBI7</accession>
<dbReference type="GeneID" id="18563343"/>
<evidence type="ECO:0000256" key="6">
    <source>
        <dbReference type="RuleBase" id="RU004474"/>
    </source>
</evidence>
<keyword evidence="5" id="KW-0560">Oxidoreductase</keyword>
<gene>
    <name evidence="8" type="primary">125</name>
    <name evidence="8" type="ORF">G_125</name>
</gene>
<dbReference type="PIRSF" id="PIRSF000194">
    <property type="entry name" value="DHFR"/>
    <property type="match status" value="1"/>
</dbReference>
<dbReference type="PROSITE" id="PS00075">
    <property type="entry name" value="DHFR_1"/>
    <property type="match status" value="1"/>
</dbReference>
<dbReference type="RefSeq" id="YP_009015428.1">
    <property type="nucleotide sequence ID" value="NC_023719.1"/>
</dbReference>
<dbReference type="PRINTS" id="PR00070">
    <property type="entry name" value="DHFR"/>
</dbReference>
<reference evidence="8 9" key="1">
    <citation type="submission" date="2011-09" db="EMBL/GenBank/DDBJ databases">
        <authorList>
            <person name="Pope W.H."/>
            <person name="Pedulla M.L."/>
            <person name="Ford M.E."/>
            <person name="Peebles C.L."/>
            <person name="Hatfull G.H."/>
            <person name="Hendrix R.W."/>
        </authorList>
    </citation>
    <scope>NUCLEOTIDE SEQUENCE [LARGE SCALE GENOMIC DNA]</scope>
    <source>
        <strain evidence="8">G</strain>
    </source>
</reference>
<keyword evidence="3" id="KW-0554">One-carbon metabolism</keyword>
<name>G3MBI7_9CAUD</name>
<dbReference type="InterPro" id="IPR012259">
    <property type="entry name" value="DHFR"/>
</dbReference>
<dbReference type="PANTHER" id="PTHR48069">
    <property type="entry name" value="DIHYDROFOLATE REDUCTASE"/>
    <property type="match status" value="1"/>
</dbReference>
<dbReference type="InterPro" id="IPR024072">
    <property type="entry name" value="DHFR-like_dom_sf"/>
</dbReference>
<dbReference type="GO" id="GO:0050661">
    <property type="term" value="F:NADP binding"/>
    <property type="evidence" value="ECO:0007669"/>
    <property type="project" value="InterPro"/>
</dbReference>
<dbReference type="Proteomes" id="UP000009273">
    <property type="component" value="Segment"/>
</dbReference>
<dbReference type="PROSITE" id="PS51330">
    <property type="entry name" value="DHFR_2"/>
    <property type="match status" value="1"/>
</dbReference>
<evidence type="ECO:0000256" key="5">
    <source>
        <dbReference type="ARBA" id="ARBA00023002"/>
    </source>
</evidence>
<evidence type="ECO:0000256" key="1">
    <source>
        <dbReference type="ARBA" id="ARBA00004903"/>
    </source>
</evidence>
<comment type="pathway">
    <text evidence="1">Cofactor biosynthesis; tetrahydrofolate biosynthesis; 5,6,7,8-tetrahydrofolate from 7,8-dihydrofolate: step 1/1.</text>
</comment>
<evidence type="ECO:0000256" key="3">
    <source>
        <dbReference type="ARBA" id="ARBA00022563"/>
    </source>
</evidence>
<dbReference type="SUPFAM" id="SSF53597">
    <property type="entry name" value="Dihydrofolate reductase-like"/>
    <property type="match status" value="1"/>
</dbReference>
<evidence type="ECO:0000313" key="8">
    <source>
        <dbReference type="EMBL" id="AEO93387.1"/>
    </source>
</evidence>
<dbReference type="GO" id="GO:0046654">
    <property type="term" value="P:tetrahydrofolate biosynthetic process"/>
    <property type="evidence" value="ECO:0007669"/>
    <property type="project" value="InterPro"/>
</dbReference>
<dbReference type="EMBL" id="JN638751">
    <property type="protein sequence ID" value="AEO93387.1"/>
    <property type="molecule type" value="Genomic_DNA"/>
</dbReference>
<dbReference type="KEGG" id="vg:18563343"/>
<dbReference type="GO" id="GO:0004146">
    <property type="term" value="F:dihydrofolate reductase activity"/>
    <property type="evidence" value="ECO:0007669"/>
    <property type="project" value="UniProtKB-EC"/>
</dbReference>
<protein>
    <recommendedName>
        <fullName evidence="2">dihydrofolate reductase</fullName>
        <ecNumber evidence="2">1.5.1.3</ecNumber>
    </recommendedName>
</protein>
<comment type="similarity">
    <text evidence="6">Belongs to the dihydrofolate reductase family.</text>
</comment>
<dbReference type="GO" id="GO:0046452">
    <property type="term" value="P:dihydrofolate metabolic process"/>
    <property type="evidence" value="ECO:0007669"/>
    <property type="project" value="TreeGrafter"/>
</dbReference>
<keyword evidence="9" id="KW-1185">Reference proteome</keyword>
<dbReference type="PANTHER" id="PTHR48069:SF3">
    <property type="entry name" value="DIHYDROFOLATE REDUCTASE"/>
    <property type="match status" value="1"/>
</dbReference>
<feature type="domain" description="DHFR" evidence="7">
    <location>
        <begin position="1"/>
        <end position="158"/>
    </location>
</feature>
<proteinExistence type="inferred from homology"/>
<dbReference type="GO" id="GO:0046655">
    <property type="term" value="P:folic acid metabolic process"/>
    <property type="evidence" value="ECO:0007669"/>
    <property type="project" value="TreeGrafter"/>
</dbReference>
<dbReference type="OrthoDB" id="9577at10239"/>
<dbReference type="Gene3D" id="3.40.430.10">
    <property type="entry name" value="Dihydrofolate Reductase, subunit A"/>
    <property type="match status" value="1"/>
</dbReference>
<dbReference type="Pfam" id="PF00186">
    <property type="entry name" value="DHFR_1"/>
    <property type="match status" value="1"/>
</dbReference>
<dbReference type="CDD" id="cd00209">
    <property type="entry name" value="DHFR"/>
    <property type="match status" value="1"/>
</dbReference>
<dbReference type="InterPro" id="IPR017925">
    <property type="entry name" value="DHFR_CS"/>
</dbReference>
<dbReference type="EC" id="1.5.1.3" evidence="2"/>
<evidence type="ECO:0000313" key="9">
    <source>
        <dbReference type="Proteomes" id="UP000009273"/>
    </source>
</evidence>
<dbReference type="InterPro" id="IPR001796">
    <property type="entry name" value="DHFR_dom"/>
</dbReference>
<dbReference type="GO" id="GO:0006730">
    <property type="term" value="P:one-carbon metabolic process"/>
    <property type="evidence" value="ECO:0007669"/>
    <property type="project" value="UniProtKB-KW"/>
</dbReference>
<organism evidence="8 9">
    <name type="scientific">Bacillus phage G</name>
    <dbReference type="NCBI Taxonomy" id="2884420"/>
    <lineage>
        <taxon>Viruses</taxon>
        <taxon>Duplodnaviria</taxon>
        <taxon>Heunggongvirae</taxon>
        <taxon>Uroviricota</taxon>
        <taxon>Caudoviricetes</taxon>
        <taxon>Donellivirus</taxon>
        <taxon>Donellivirus gee</taxon>
    </lineage>
</organism>
<keyword evidence="4" id="KW-0521">NADP</keyword>